<accession>A0AAD7X0Y6</accession>
<dbReference type="EMBL" id="JAINUG010000007">
    <property type="protein sequence ID" value="KAJ8416188.1"/>
    <property type="molecule type" value="Genomic_DNA"/>
</dbReference>
<protein>
    <submittedName>
        <fullName evidence="2">Uncharacterized protein</fullName>
    </submittedName>
</protein>
<organism evidence="2 3">
    <name type="scientific">Aldrovandia affinis</name>
    <dbReference type="NCBI Taxonomy" id="143900"/>
    <lineage>
        <taxon>Eukaryota</taxon>
        <taxon>Metazoa</taxon>
        <taxon>Chordata</taxon>
        <taxon>Craniata</taxon>
        <taxon>Vertebrata</taxon>
        <taxon>Euteleostomi</taxon>
        <taxon>Actinopterygii</taxon>
        <taxon>Neopterygii</taxon>
        <taxon>Teleostei</taxon>
        <taxon>Notacanthiformes</taxon>
        <taxon>Halosauridae</taxon>
        <taxon>Aldrovandia</taxon>
    </lineage>
</organism>
<feature type="compositionally biased region" description="Low complexity" evidence="1">
    <location>
        <begin position="1"/>
        <end position="20"/>
    </location>
</feature>
<feature type="region of interest" description="Disordered" evidence="1">
    <location>
        <begin position="1"/>
        <end position="27"/>
    </location>
</feature>
<evidence type="ECO:0000256" key="1">
    <source>
        <dbReference type="SAM" id="MobiDB-lite"/>
    </source>
</evidence>
<name>A0AAD7X0Y6_9TELE</name>
<sequence length="201" mass="21080">MARAPPSAPASDSPQVSAPAGEDGVGGREVAVPVASSPELFSPLSGTVVAESGEGAMSPFLEDVALITTLDLATPVEWGDSPSLEGEGMAEWVTTLARKRASSGTTSALGALWGDIFLLQEVHLRDEAAFTREWVWGPSGWLEVFRDLPGCLSTMWSLILGGDLHFCLDGRDGVGEGGIDYSARALAEVVKDFSLVDAFRA</sequence>
<gene>
    <name evidence="2" type="ORF">AAFF_G00382100</name>
</gene>
<comment type="caution">
    <text evidence="2">The sequence shown here is derived from an EMBL/GenBank/DDBJ whole genome shotgun (WGS) entry which is preliminary data.</text>
</comment>
<evidence type="ECO:0000313" key="3">
    <source>
        <dbReference type="Proteomes" id="UP001221898"/>
    </source>
</evidence>
<reference evidence="2" key="1">
    <citation type="journal article" date="2023" name="Science">
        <title>Genome structures resolve the early diversification of teleost fishes.</title>
        <authorList>
            <person name="Parey E."/>
            <person name="Louis A."/>
            <person name="Montfort J."/>
            <person name="Bouchez O."/>
            <person name="Roques C."/>
            <person name="Iampietro C."/>
            <person name="Lluch J."/>
            <person name="Castinel A."/>
            <person name="Donnadieu C."/>
            <person name="Desvignes T."/>
            <person name="Floi Bucao C."/>
            <person name="Jouanno E."/>
            <person name="Wen M."/>
            <person name="Mejri S."/>
            <person name="Dirks R."/>
            <person name="Jansen H."/>
            <person name="Henkel C."/>
            <person name="Chen W.J."/>
            <person name="Zahm M."/>
            <person name="Cabau C."/>
            <person name="Klopp C."/>
            <person name="Thompson A.W."/>
            <person name="Robinson-Rechavi M."/>
            <person name="Braasch I."/>
            <person name="Lecointre G."/>
            <person name="Bobe J."/>
            <person name="Postlethwait J.H."/>
            <person name="Berthelot C."/>
            <person name="Roest Crollius H."/>
            <person name="Guiguen Y."/>
        </authorList>
    </citation>
    <scope>NUCLEOTIDE SEQUENCE</scope>
    <source>
        <strain evidence="2">NC1722</strain>
    </source>
</reference>
<dbReference type="Proteomes" id="UP001221898">
    <property type="component" value="Unassembled WGS sequence"/>
</dbReference>
<keyword evidence="3" id="KW-1185">Reference proteome</keyword>
<dbReference type="AlphaFoldDB" id="A0AAD7X0Y6"/>
<proteinExistence type="predicted"/>
<evidence type="ECO:0000313" key="2">
    <source>
        <dbReference type="EMBL" id="KAJ8416188.1"/>
    </source>
</evidence>